<dbReference type="Pfam" id="PF04937">
    <property type="entry name" value="DUF659"/>
    <property type="match status" value="1"/>
</dbReference>
<gene>
    <name evidence="2" type="ORF">DFH94DRAFT_853819</name>
</gene>
<reference evidence="2" key="2">
    <citation type="journal article" date="2020" name="Nat. Commun.">
        <title>Large-scale genome sequencing of mycorrhizal fungi provides insights into the early evolution of symbiotic traits.</title>
        <authorList>
            <person name="Miyauchi S."/>
            <person name="Kiss E."/>
            <person name="Kuo A."/>
            <person name="Drula E."/>
            <person name="Kohler A."/>
            <person name="Sanchez-Garcia M."/>
            <person name="Morin E."/>
            <person name="Andreopoulos B."/>
            <person name="Barry K.W."/>
            <person name="Bonito G."/>
            <person name="Buee M."/>
            <person name="Carver A."/>
            <person name="Chen C."/>
            <person name="Cichocki N."/>
            <person name="Clum A."/>
            <person name="Culley D."/>
            <person name="Crous P.W."/>
            <person name="Fauchery L."/>
            <person name="Girlanda M."/>
            <person name="Hayes R.D."/>
            <person name="Keri Z."/>
            <person name="LaButti K."/>
            <person name="Lipzen A."/>
            <person name="Lombard V."/>
            <person name="Magnuson J."/>
            <person name="Maillard F."/>
            <person name="Murat C."/>
            <person name="Nolan M."/>
            <person name="Ohm R.A."/>
            <person name="Pangilinan J."/>
            <person name="Pereira M.F."/>
            <person name="Perotto S."/>
            <person name="Peter M."/>
            <person name="Pfister S."/>
            <person name="Riley R."/>
            <person name="Sitrit Y."/>
            <person name="Stielow J.B."/>
            <person name="Szollosi G."/>
            <person name="Zifcakova L."/>
            <person name="Stursova M."/>
            <person name="Spatafora J.W."/>
            <person name="Tedersoo L."/>
            <person name="Vaario L.M."/>
            <person name="Yamada A."/>
            <person name="Yan M."/>
            <person name="Wang P."/>
            <person name="Xu J."/>
            <person name="Bruns T."/>
            <person name="Baldrian P."/>
            <person name="Vilgalys R."/>
            <person name="Dunand C."/>
            <person name="Henrissat B."/>
            <person name="Grigoriev I.V."/>
            <person name="Hibbett D."/>
            <person name="Nagy L.G."/>
            <person name="Martin F.M."/>
        </authorList>
    </citation>
    <scope>NUCLEOTIDE SEQUENCE</scope>
    <source>
        <strain evidence="2">Prilba</strain>
    </source>
</reference>
<sequence>MDMADTHIPELDELHKLLANLPHALPCPSEEDSDYPFLSFEINDAVLQHTNGDVVRAVSKTLWSTFVADRELLISERGPSICAVVDVLRKYLSDYPNSPALHKWVRDIGNAAQMVSNSFGVTEPQCLGDNCNGLTVISGQKHKADDLIDIHENTHIKRVASIEIGDTDIEGEDETTGTCPKIFSKLVLQSSKARKSGPGCPQKSLVSSLAIKYRHTDTGKDYYGCVAKLKGCYWYRAGNAQVSRISKHAVSCRYLSSDLKELAKDYTAQSSLGAALANSGASAARVDSDMISTGSVKLTTSKLTAVAVPSSSEKLMVLDFTNAGRKQLQAKLDHCVMKLICIVGLVPHILDSPEWKEFMATANPKYHPTPSDKFEEEIILNEAAFVRKQVMDVLQKEQNLTLTFDGNSTRKPQSVYTVHITTKNRDSYFVDGYEGSDERHTAAWIKDKVLKTVREIGKEKFAAVCSDSTGNTKKGCKTIHEEVQTIIDLGDCCHHIQNTIKDINKLSDLREPAAGLRAHFVRRGKVCGPKRAVTRDQTPEVRVDC</sequence>
<feature type="domain" description="DUF659" evidence="1">
    <location>
        <begin position="373"/>
        <end position="508"/>
    </location>
</feature>
<comment type="caution">
    <text evidence="2">The sequence shown here is derived from an EMBL/GenBank/DDBJ whole genome shotgun (WGS) entry which is preliminary data.</text>
</comment>
<name>A0A9P5MV83_9AGAM</name>
<organism evidence="2 3">
    <name type="scientific">Russula ochroleuca</name>
    <dbReference type="NCBI Taxonomy" id="152965"/>
    <lineage>
        <taxon>Eukaryota</taxon>
        <taxon>Fungi</taxon>
        <taxon>Dikarya</taxon>
        <taxon>Basidiomycota</taxon>
        <taxon>Agaricomycotina</taxon>
        <taxon>Agaricomycetes</taxon>
        <taxon>Russulales</taxon>
        <taxon>Russulaceae</taxon>
        <taxon>Russula</taxon>
    </lineage>
</organism>
<dbReference type="AlphaFoldDB" id="A0A9P5MV83"/>
<dbReference type="SUPFAM" id="SSF53098">
    <property type="entry name" value="Ribonuclease H-like"/>
    <property type="match status" value="1"/>
</dbReference>
<proteinExistence type="predicted"/>
<dbReference type="OrthoDB" id="3236755at2759"/>
<reference evidence="2" key="1">
    <citation type="submission" date="2019-10" db="EMBL/GenBank/DDBJ databases">
        <authorList>
            <consortium name="DOE Joint Genome Institute"/>
            <person name="Kuo A."/>
            <person name="Miyauchi S."/>
            <person name="Kiss E."/>
            <person name="Drula E."/>
            <person name="Kohler A."/>
            <person name="Sanchez-Garcia M."/>
            <person name="Andreopoulos B."/>
            <person name="Barry K.W."/>
            <person name="Bonito G."/>
            <person name="Buee M."/>
            <person name="Carver A."/>
            <person name="Chen C."/>
            <person name="Cichocki N."/>
            <person name="Clum A."/>
            <person name="Culley D."/>
            <person name="Crous P.W."/>
            <person name="Fauchery L."/>
            <person name="Girlanda M."/>
            <person name="Hayes R."/>
            <person name="Keri Z."/>
            <person name="LaButti K."/>
            <person name="Lipzen A."/>
            <person name="Lombard V."/>
            <person name="Magnuson J."/>
            <person name="Maillard F."/>
            <person name="Morin E."/>
            <person name="Murat C."/>
            <person name="Nolan M."/>
            <person name="Ohm R."/>
            <person name="Pangilinan J."/>
            <person name="Pereira M."/>
            <person name="Perotto S."/>
            <person name="Peter M."/>
            <person name="Riley R."/>
            <person name="Sitrit Y."/>
            <person name="Stielow B."/>
            <person name="Szollosi G."/>
            <person name="Zifcakova L."/>
            <person name="Stursova M."/>
            <person name="Spatafora J.W."/>
            <person name="Tedersoo L."/>
            <person name="Vaario L.-M."/>
            <person name="Yamada A."/>
            <person name="Yan M."/>
            <person name="Wang P."/>
            <person name="Xu J."/>
            <person name="Bruns T."/>
            <person name="Baldrian P."/>
            <person name="Vilgalys R."/>
            <person name="Henrissat B."/>
            <person name="Grigoriev I.V."/>
            <person name="Hibbett D."/>
            <person name="Nagy L.G."/>
            <person name="Martin F.M."/>
        </authorList>
    </citation>
    <scope>NUCLEOTIDE SEQUENCE</scope>
    <source>
        <strain evidence="2">Prilba</strain>
    </source>
</reference>
<evidence type="ECO:0000313" key="2">
    <source>
        <dbReference type="EMBL" id="KAF8479547.1"/>
    </source>
</evidence>
<dbReference type="InterPro" id="IPR007021">
    <property type="entry name" value="DUF659"/>
</dbReference>
<dbReference type="Proteomes" id="UP000759537">
    <property type="component" value="Unassembled WGS sequence"/>
</dbReference>
<evidence type="ECO:0000313" key="3">
    <source>
        <dbReference type="Proteomes" id="UP000759537"/>
    </source>
</evidence>
<protein>
    <recommendedName>
        <fullName evidence="1">DUF659 domain-containing protein</fullName>
    </recommendedName>
</protein>
<evidence type="ECO:0000259" key="1">
    <source>
        <dbReference type="Pfam" id="PF04937"/>
    </source>
</evidence>
<accession>A0A9P5MV83</accession>
<keyword evidence="3" id="KW-1185">Reference proteome</keyword>
<dbReference type="EMBL" id="WHVB01000009">
    <property type="protein sequence ID" value="KAF8479547.1"/>
    <property type="molecule type" value="Genomic_DNA"/>
</dbReference>
<dbReference type="InterPro" id="IPR012337">
    <property type="entry name" value="RNaseH-like_sf"/>
</dbReference>